<feature type="domain" description="HTH gntR-type" evidence="4">
    <location>
        <begin position="13"/>
        <end position="80"/>
    </location>
</feature>
<keyword evidence="3" id="KW-0804">Transcription</keyword>
<dbReference type="SMART" id="SM00895">
    <property type="entry name" value="FCD"/>
    <property type="match status" value="1"/>
</dbReference>
<accession>A0ABV2CT03</accession>
<dbReference type="Pfam" id="PF07729">
    <property type="entry name" value="FCD"/>
    <property type="match status" value="1"/>
</dbReference>
<evidence type="ECO:0000313" key="6">
    <source>
        <dbReference type="Proteomes" id="UP001548590"/>
    </source>
</evidence>
<dbReference type="Pfam" id="PF00392">
    <property type="entry name" value="GntR"/>
    <property type="match status" value="1"/>
</dbReference>
<evidence type="ECO:0000259" key="4">
    <source>
        <dbReference type="PROSITE" id="PS50949"/>
    </source>
</evidence>
<dbReference type="PANTHER" id="PTHR43537:SF49">
    <property type="entry name" value="TRANSCRIPTIONAL REGULATORY PROTEIN"/>
    <property type="match status" value="1"/>
</dbReference>
<organism evidence="5 6">
    <name type="scientific">Uliginosibacterium paludis</name>
    <dbReference type="NCBI Taxonomy" id="1615952"/>
    <lineage>
        <taxon>Bacteria</taxon>
        <taxon>Pseudomonadati</taxon>
        <taxon>Pseudomonadota</taxon>
        <taxon>Betaproteobacteria</taxon>
        <taxon>Rhodocyclales</taxon>
        <taxon>Zoogloeaceae</taxon>
        <taxon>Uliginosibacterium</taxon>
    </lineage>
</organism>
<dbReference type="Gene3D" id="1.10.10.10">
    <property type="entry name" value="Winged helix-like DNA-binding domain superfamily/Winged helix DNA-binding domain"/>
    <property type="match status" value="1"/>
</dbReference>
<keyword evidence="2" id="KW-0238">DNA-binding</keyword>
<dbReference type="EMBL" id="JBEWLZ010000008">
    <property type="protein sequence ID" value="MET1491013.1"/>
    <property type="molecule type" value="Genomic_DNA"/>
</dbReference>
<dbReference type="InterPro" id="IPR036388">
    <property type="entry name" value="WH-like_DNA-bd_sf"/>
</dbReference>
<dbReference type="InterPro" id="IPR008920">
    <property type="entry name" value="TF_FadR/GntR_C"/>
</dbReference>
<dbReference type="RefSeq" id="WP_345930071.1">
    <property type="nucleotide sequence ID" value="NZ_JBDIVF010000014.1"/>
</dbReference>
<dbReference type="PROSITE" id="PS50949">
    <property type="entry name" value="HTH_GNTR"/>
    <property type="match status" value="1"/>
</dbReference>
<name>A0ABV2CT03_9RHOO</name>
<dbReference type="SMART" id="SM00345">
    <property type="entry name" value="HTH_GNTR"/>
    <property type="match status" value="1"/>
</dbReference>
<evidence type="ECO:0000256" key="2">
    <source>
        <dbReference type="ARBA" id="ARBA00023125"/>
    </source>
</evidence>
<evidence type="ECO:0000256" key="1">
    <source>
        <dbReference type="ARBA" id="ARBA00023015"/>
    </source>
</evidence>
<dbReference type="SUPFAM" id="SSF48008">
    <property type="entry name" value="GntR ligand-binding domain-like"/>
    <property type="match status" value="1"/>
</dbReference>
<dbReference type="PRINTS" id="PR00035">
    <property type="entry name" value="HTHGNTR"/>
</dbReference>
<dbReference type="Gene3D" id="1.20.120.530">
    <property type="entry name" value="GntR ligand-binding domain-like"/>
    <property type="match status" value="1"/>
</dbReference>
<dbReference type="PANTHER" id="PTHR43537">
    <property type="entry name" value="TRANSCRIPTIONAL REGULATOR, GNTR FAMILY"/>
    <property type="match status" value="1"/>
</dbReference>
<dbReference type="InterPro" id="IPR036390">
    <property type="entry name" value="WH_DNA-bd_sf"/>
</dbReference>
<gene>
    <name evidence="5" type="ORF">ABVT11_14335</name>
</gene>
<reference evidence="5 6" key="1">
    <citation type="submission" date="2024-07" db="EMBL/GenBank/DDBJ databases">
        <title>Uliginosibacterium paludis KCTC:42655.</title>
        <authorList>
            <person name="Kim M.K."/>
        </authorList>
    </citation>
    <scope>NUCLEOTIDE SEQUENCE [LARGE SCALE GENOMIC DNA]</scope>
    <source>
        <strain evidence="5 6">KCTC 42655</strain>
    </source>
</reference>
<keyword evidence="6" id="KW-1185">Reference proteome</keyword>
<protein>
    <submittedName>
        <fullName evidence="5">GntR family transcriptional regulator</fullName>
    </submittedName>
</protein>
<dbReference type="InterPro" id="IPR000524">
    <property type="entry name" value="Tscrpt_reg_HTH_GntR"/>
</dbReference>
<dbReference type="InterPro" id="IPR011711">
    <property type="entry name" value="GntR_C"/>
</dbReference>
<keyword evidence="1" id="KW-0805">Transcription regulation</keyword>
<evidence type="ECO:0000256" key="3">
    <source>
        <dbReference type="ARBA" id="ARBA00023163"/>
    </source>
</evidence>
<sequence length="229" mass="25260">MPRSTSLPPASRGSRASEICQLIADAIALGELAPGQHLEEVALATRFGVSRTPIREALRQLGSMGLIEMRPNRGAVVAAMTPEMLDHLFEAIGELEASCARHAAARMSEAEREALRALHAHSREVMQRNDVPAYDRINLELHALIIRGSHNPVLIETVSALHSRVSSFRRAQFRSAERMAESYAEHAVIIEALLARDALGAWREMRHHLLAARQASSQVAPVWAHTPER</sequence>
<evidence type="ECO:0000313" key="5">
    <source>
        <dbReference type="EMBL" id="MET1491013.1"/>
    </source>
</evidence>
<dbReference type="CDD" id="cd07377">
    <property type="entry name" value="WHTH_GntR"/>
    <property type="match status" value="1"/>
</dbReference>
<dbReference type="Proteomes" id="UP001548590">
    <property type="component" value="Unassembled WGS sequence"/>
</dbReference>
<dbReference type="SUPFAM" id="SSF46785">
    <property type="entry name" value="Winged helix' DNA-binding domain"/>
    <property type="match status" value="1"/>
</dbReference>
<comment type="caution">
    <text evidence="5">The sequence shown here is derived from an EMBL/GenBank/DDBJ whole genome shotgun (WGS) entry which is preliminary data.</text>
</comment>
<proteinExistence type="predicted"/>